<dbReference type="PANTHER" id="PTHR42917:SF2">
    <property type="entry name" value="2,4-DIENOYL-COA REDUCTASE [(2E)-ENOYL-COA-PRODUCING]"/>
    <property type="match status" value="1"/>
</dbReference>
<dbReference type="GO" id="GO:0046872">
    <property type="term" value="F:metal ion binding"/>
    <property type="evidence" value="ECO:0007669"/>
    <property type="project" value="UniProtKB-KW"/>
</dbReference>
<dbReference type="SUPFAM" id="SSF51905">
    <property type="entry name" value="FAD/NAD(P)-binding domain"/>
    <property type="match status" value="1"/>
</dbReference>
<keyword evidence="4" id="KW-0285">Flavoprotein</keyword>
<comment type="cofactor">
    <cofactor evidence="2">
        <name>[4Fe-4S] cluster</name>
        <dbReference type="ChEBI" id="CHEBI:49883"/>
    </cofactor>
</comment>
<dbReference type="Gene3D" id="3.50.50.60">
    <property type="entry name" value="FAD/NAD(P)-binding domain"/>
    <property type="match status" value="1"/>
</dbReference>
<evidence type="ECO:0000256" key="2">
    <source>
        <dbReference type="ARBA" id="ARBA00001966"/>
    </source>
</evidence>
<keyword evidence="7" id="KW-0560">Oxidoreductase</keyword>
<evidence type="ECO:0000259" key="12">
    <source>
        <dbReference type="Pfam" id="PF22620"/>
    </source>
</evidence>
<dbReference type="AlphaFoldDB" id="A0A2L0HC97"/>
<evidence type="ECO:0000313" key="13">
    <source>
        <dbReference type="EMBL" id="AUX78399.1"/>
    </source>
</evidence>
<dbReference type="PRINTS" id="PR00419">
    <property type="entry name" value="ADXRDTASE"/>
</dbReference>
<name>A0A2L0HC97_RHIFR</name>
<evidence type="ECO:0000259" key="10">
    <source>
        <dbReference type="Pfam" id="PF00724"/>
    </source>
</evidence>
<keyword evidence="8" id="KW-0408">Iron</keyword>
<dbReference type="GO" id="GO:0016491">
    <property type="term" value="F:oxidoreductase activity"/>
    <property type="evidence" value="ECO:0007669"/>
    <property type="project" value="UniProtKB-KW"/>
</dbReference>
<dbReference type="InterPro" id="IPR036188">
    <property type="entry name" value="FAD/NAD-bd_sf"/>
</dbReference>
<reference evidence="13 14" key="1">
    <citation type="submission" date="2017-10" db="EMBL/GenBank/DDBJ databases">
        <title>Analysis of the genome sequences of Rhizobium populations associated to common bean (phaseolus vulgaris).</title>
        <authorList>
            <person name="Bustos P."/>
            <person name="Santamaria R.I."/>
            <person name="Miranda-Sanchez F."/>
            <person name="Perez-Carrascal O."/>
            <person name="Juarez S."/>
            <person name="Lozano L."/>
            <person name="Martinez-Flores I."/>
            <person name="Vinuesa P."/>
            <person name="Martinez-Romero E."/>
            <person name="Cevallos M.A."/>
            <person name="Romero D."/>
            <person name="Davila G."/>
            <person name="Gonzalez V."/>
        </authorList>
    </citation>
    <scope>NUCLEOTIDE SEQUENCE [LARGE SCALE GENOMIC DNA]</scope>
    <source>
        <strain evidence="13 14">NXT3</strain>
        <plasmid evidence="14">Plasmid psfrenxt3a</plasmid>
    </source>
</reference>
<evidence type="ECO:0000256" key="4">
    <source>
        <dbReference type="ARBA" id="ARBA00022630"/>
    </source>
</evidence>
<evidence type="ECO:0000256" key="1">
    <source>
        <dbReference type="ARBA" id="ARBA00001917"/>
    </source>
</evidence>
<evidence type="ECO:0000256" key="7">
    <source>
        <dbReference type="ARBA" id="ARBA00023002"/>
    </source>
</evidence>
<dbReference type="PANTHER" id="PTHR42917">
    <property type="entry name" value="2,4-DIENOYL-COA REDUCTASE"/>
    <property type="match status" value="1"/>
</dbReference>
<dbReference type="InterPro" id="IPR001155">
    <property type="entry name" value="OxRdtase_FMN_N"/>
</dbReference>
<evidence type="ECO:0000259" key="11">
    <source>
        <dbReference type="Pfam" id="PF07992"/>
    </source>
</evidence>
<proteinExistence type="inferred from homology"/>
<dbReference type="GO" id="GO:0010181">
    <property type="term" value="F:FMN binding"/>
    <property type="evidence" value="ECO:0007669"/>
    <property type="project" value="InterPro"/>
</dbReference>
<keyword evidence="6" id="KW-0479">Metal-binding</keyword>
<dbReference type="Gene3D" id="3.40.50.720">
    <property type="entry name" value="NAD(P)-binding Rossmann-like Domain"/>
    <property type="match status" value="1"/>
</dbReference>
<dbReference type="InterPro" id="IPR023753">
    <property type="entry name" value="FAD/NAD-binding_dom"/>
</dbReference>
<dbReference type="Proteomes" id="UP000239340">
    <property type="component" value="Plasmid pSfreNXT3a"/>
</dbReference>
<protein>
    <submittedName>
        <fullName evidence="13">NADH:flavin oxidoreductase/NADH oxidase domain-containing protein</fullName>
    </submittedName>
</protein>
<dbReference type="Gene3D" id="3.20.20.70">
    <property type="entry name" value="Aldolase class I"/>
    <property type="match status" value="1"/>
</dbReference>
<feature type="domain" description="TMADH/DMDH/HD second alpha/beta" evidence="12">
    <location>
        <begin position="506"/>
        <end position="594"/>
    </location>
</feature>
<dbReference type="GO" id="GO:0051536">
    <property type="term" value="F:iron-sulfur cluster binding"/>
    <property type="evidence" value="ECO:0007669"/>
    <property type="project" value="UniProtKB-KW"/>
</dbReference>
<comment type="cofactor">
    <cofactor evidence="1">
        <name>FMN</name>
        <dbReference type="ChEBI" id="CHEBI:58210"/>
    </cofactor>
</comment>
<organism evidence="13 14">
    <name type="scientific">Rhizobium fredii</name>
    <name type="common">Sinorhizobium fredii</name>
    <dbReference type="NCBI Taxonomy" id="380"/>
    <lineage>
        <taxon>Bacteria</taxon>
        <taxon>Pseudomonadati</taxon>
        <taxon>Pseudomonadota</taxon>
        <taxon>Alphaproteobacteria</taxon>
        <taxon>Hyphomicrobiales</taxon>
        <taxon>Rhizobiaceae</taxon>
        <taxon>Sinorhizobium/Ensifer group</taxon>
        <taxon>Sinorhizobium</taxon>
    </lineage>
</organism>
<gene>
    <name evidence="13" type="ORF">NXT3_PA00104</name>
</gene>
<geneLocation type="plasmid" evidence="14">
    <name>psfrenxt3a</name>
</geneLocation>
<evidence type="ECO:0000256" key="6">
    <source>
        <dbReference type="ARBA" id="ARBA00022723"/>
    </source>
</evidence>
<keyword evidence="9" id="KW-0411">Iron-sulfur</keyword>
<feature type="domain" description="NADH:flavin oxidoreductase/NADH oxidase N-terminal" evidence="10">
    <location>
        <begin position="10"/>
        <end position="340"/>
    </location>
</feature>
<comment type="similarity">
    <text evidence="3">In the N-terminal section; belongs to the NADH:flavin oxidoreductase/NADH oxidase family.</text>
</comment>
<keyword evidence="5" id="KW-0288">FMN</keyword>
<evidence type="ECO:0000256" key="5">
    <source>
        <dbReference type="ARBA" id="ARBA00022643"/>
    </source>
</evidence>
<keyword evidence="13" id="KW-0614">Plasmid</keyword>
<dbReference type="InterPro" id="IPR054428">
    <property type="entry name" value="TMADH/DMDH/HD_second_a-b"/>
</dbReference>
<evidence type="ECO:0000256" key="3">
    <source>
        <dbReference type="ARBA" id="ARBA00011048"/>
    </source>
</evidence>
<sequence length="681" mass="74508">MTLDPRYSVLFEPVKIGPVTAPNRFFAVPHATGHSPLMPNGSIAMRAMKAEGGWGTVAMQLAEIDPSSDISNLPIEKFWDETDIASHARLTARIREHGALSAIEIGHSGMRSRGLANGYPVLGPSSLPVLKPEVPVQAKAMDKEDIRSLRRSYRAAVQRAKQAGYDIVYVYAAHDASVLWHFLTPAYNFRTDEYGGNFENRVRLLREVLEETKEEARDEIAVAIRFAVHELSGPKAILSTGEGRDVVERLAELPDLWDVNVSGWSRDSGTSRFDPEGAQEEFTSFVKTVTSKPVVGVGRFTSPDAMVSQIRRGVLDLIGGARPSIADPFLPNKIKEGRVDEIRECIGCNICVASDAYSIPLRCTQNPTMSEEWRRGWHPERIPAAPEPKNLLVVGSGPAGLECAFTLARAGHQVTVADKSTELGGRVSKECRLKGLSAWSRVRDYRLYQLQQMANVVLYPESEVTADDVADFGADHVFVATGSHWRDDGLGRSRYTAIQGFRGNALTPDHILDGGIIAGSVVVYDDDHYYMGNALAEHLAALGSEVHLVCPLPSIAGWMGYTLEQPRVVAALMEAGVKMYPNTTATGWENGVLRIKRSDTYQELQPIRADNLLTVTARLPNDALGEAIRKSGSVGCTVIGDAVAPGIIQAAVFSGHKAAREFLGTEPENRIFRRETPKLFV</sequence>
<accession>A0A2L0HC97</accession>
<dbReference type="Pfam" id="PF07992">
    <property type="entry name" value="Pyr_redox_2"/>
    <property type="match status" value="1"/>
</dbReference>
<dbReference type="Pfam" id="PF00724">
    <property type="entry name" value="Oxidored_FMN"/>
    <property type="match status" value="1"/>
</dbReference>
<dbReference type="EMBL" id="CP024308">
    <property type="protein sequence ID" value="AUX78399.1"/>
    <property type="molecule type" value="Genomic_DNA"/>
</dbReference>
<dbReference type="Pfam" id="PF22620">
    <property type="entry name" value="OYE-like_second_a-b"/>
    <property type="match status" value="1"/>
</dbReference>
<dbReference type="SUPFAM" id="SSF51395">
    <property type="entry name" value="FMN-linked oxidoreductases"/>
    <property type="match status" value="1"/>
</dbReference>
<dbReference type="RefSeq" id="WP_104840124.1">
    <property type="nucleotide sequence ID" value="NZ_CP024308.1"/>
</dbReference>
<dbReference type="InterPro" id="IPR013785">
    <property type="entry name" value="Aldolase_TIM"/>
</dbReference>
<dbReference type="InterPro" id="IPR051793">
    <property type="entry name" value="NADH:flavin_oxidoreductase"/>
</dbReference>
<evidence type="ECO:0000256" key="8">
    <source>
        <dbReference type="ARBA" id="ARBA00023004"/>
    </source>
</evidence>
<evidence type="ECO:0000256" key="9">
    <source>
        <dbReference type="ARBA" id="ARBA00023014"/>
    </source>
</evidence>
<evidence type="ECO:0000313" key="14">
    <source>
        <dbReference type="Proteomes" id="UP000239340"/>
    </source>
</evidence>
<feature type="domain" description="FAD/NAD(P)-binding" evidence="11">
    <location>
        <begin position="390"/>
        <end position="487"/>
    </location>
</feature>